<evidence type="ECO:0000256" key="1">
    <source>
        <dbReference type="SAM" id="MobiDB-lite"/>
    </source>
</evidence>
<evidence type="ECO:0000313" key="2">
    <source>
        <dbReference type="EMBL" id="PBK60176.1"/>
    </source>
</evidence>
<feature type="region of interest" description="Disordered" evidence="1">
    <location>
        <begin position="81"/>
        <end position="237"/>
    </location>
</feature>
<reference evidence="3" key="1">
    <citation type="journal article" date="2017" name="Nat. Ecol. Evol.">
        <title>Genome expansion and lineage-specific genetic innovations in the forest pathogenic fungi Armillaria.</title>
        <authorList>
            <person name="Sipos G."/>
            <person name="Prasanna A.N."/>
            <person name="Walter M.C."/>
            <person name="O'Connor E."/>
            <person name="Balint B."/>
            <person name="Krizsan K."/>
            <person name="Kiss B."/>
            <person name="Hess J."/>
            <person name="Varga T."/>
            <person name="Slot J."/>
            <person name="Riley R."/>
            <person name="Boka B."/>
            <person name="Rigling D."/>
            <person name="Barry K."/>
            <person name="Lee J."/>
            <person name="Mihaltcheva S."/>
            <person name="LaButti K."/>
            <person name="Lipzen A."/>
            <person name="Waldron R."/>
            <person name="Moloney N.M."/>
            <person name="Sperisen C."/>
            <person name="Kredics L."/>
            <person name="Vagvoelgyi C."/>
            <person name="Patrignani A."/>
            <person name="Fitzpatrick D."/>
            <person name="Nagy I."/>
            <person name="Doyle S."/>
            <person name="Anderson J.B."/>
            <person name="Grigoriev I.V."/>
            <person name="Gueldener U."/>
            <person name="Muensterkoetter M."/>
            <person name="Nagy L.G."/>
        </authorList>
    </citation>
    <scope>NUCLEOTIDE SEQUENCE [LARGE SCALE GENOMIC DNA]</scope>
    <source>
        <strain evidence="3">28-4</strain>
    </source>
</reference>
<name>A0A2H3BAV6_9AGAR</name>
<keyword evidence="3" id="KW-1185">Reference proteome</keyword>
<dbReference type="Proteomes" id="UP000218334">
    <property type="component" value="Unassembled WGS sequence"/>
</dbReference>
<dbReference type="STRING" id="1076256.A0A2H3BAV6"/>
<proteinExistence type="predicted"/>
<accession>A0A2H3BAV6</accession>
<organism evidence="2 3">
    <name type="scientific">Armillaria solidipes</name>
    <dbReference type="NCBI Taxonomy" id="1076256"/>
    <lineage>
        <taxon>Eukaryota</taxon>
        <taxon>Fungi</taxon>
        <taxon>Dikarya</taxon>
        <taxon>Basidiomycota</taxon>
        <taxon>Agaricomycotina</taxon>
        <taxon>Agaricomycetes</taxon>
        <taxon>Agaricomycetidae</taxon>
        <taxon>Agaricales</taxon>
        <taxon>Marasmiineae</taxon>
        <taxon>Physalacriaceae</taxon>
        <taxon>Armillaria</taxon>
    </lineage>
</organism>
<dbReference type="EMBL" id="KZ293491">
    <property type="protein sequence ID" value="PBK60176.1"/>
    <property type="molecule type" value="Genomic_DNA"/>
</dbReference>
<sequence length="271" mass="30416">MPAAAIFIREPNTVCAKQRAQLFYLSISPPSCLTSERRSQRETSRGCRCSDLAPGKQALESEAIPKSVARVLNAVHVREQWKSRKRMPEDDPDAIKPGKRRKTKKGDRGEKKAKTSGILPGESLQHFNKRIENDMRPLVKNAVQSSLANARKVRTTEMNAKKKGKAKRAEEEERSPSPTPIPSKHADRPKEFQTISSSAPRRLNDIAQAPPELTKLPRGAVRPDNTRNTGKKRDGVLSMAQKAMMEDERNKAIARYREMKAKRRTDGADES</sequence>
<dbReference type="AlphaFoldDB" id="A0A2H3BAV6"/>
<evidence type="ECO:0000313" key="3">
    <source>
        <dbReference type="Proteomes" id="UP000218334"/>
    </source>
</evidence>
<gene>
    <name evidence="2" type="ORF">ARMSODRAFT_736635</name>
</gene>
<feature type="compositionally biased region" description="Basic and acidic residues" evidence="1">
    <location>
        <begin position="81"/>
        <end position="96"/>
    </location>
</feature>
<protein>
    <submittedName>
        <fullName evidence="2">Uncharacterized protein</fullName>
    </submittedName>
</protein>